<keyword evidence="2" id="KW-1185">Reference proteome</keyword>
<dbReference type="Proteomes" id="UP000290253">
    <property type="component" value="Unassembled WGS sequence"/>
</dbReference>
<protein>
    <submittedName>
        <fullName evidence="1">Uncharacterized protein</fullName>
    </submittedName>
</protein>
<organism evidence="1 2">
    <name type="scientific">Silvibacterium dinghuense</name>
    <dbReference type="NCBI Taxonomy" id="1560006"/>
    <lineage>
        <taxon>Bacteria</taxon>
        <taxon>Pseudomonadati</taxon>
        <taxon>Acidobacteriota</taxon>
        <taxon>Terriglobia</taxon>
        <taxon>Terriglobales</taxon>
        <taxon>Acidobacteriaceae</taxon>
        <taxon>Silvibacterium</taxon>
    </lineage>
</organism>
<reference evidence="1 2" key="1">
    <citation type="journal article" date="2016" name="Int. J. Syst. Evol. Microbiol.">
        <title>Acidipila dinghuensis sp. nov., an acidobacterium isolated from forest soil.</title>
        <authorList>
            <person name="Jiang Y.W."/>
            <person name="Wang J."/>
            <person name="Chen M.H."/>
            <person name="Lv Y.Y."/>
            <person name="Qiu L.H."/>
        </authorList>
    </citation>
    <scope>NUCLEOTIDE SEQUENCE [LARGE SCALE GENOMIC DNA]</scope>
    <source>
        <strain evidence="1 2">DHOF10</strain>
    </source>
</reference>
<proteinExistence type="predicted"/>
<sequence length="1406" mass="147233">MGTVVLGLQGGIASGSETTFDGQPMQPGIHLRWSFQPELGFPPGGFWLCRRATTTKDRTAFAPPAAYATLVNQATAVTVPVTAVPGTDQFEAVAPTPCSSVMLAGCSAEDCDEILIETFCQNSDGKLEETSRQVVRVRPGAFRISIAAREISCVRVTGASSMEECGCSVEPPAYCGCGSGSTTGGGTNPPNNGQPVWGNPGKDGWQCWGVPFTLPITNTNWPARYYGAPDPQTTPDSTVAVQDVKEALRRLGTLKLAASLSTAQQHAELDKLRAELKRLVEGFPSTLLPDVPLESSPAGANAPDLNLSLMQELLLLALDPYFARVLGLYFVDDQIAPGVSYDYFLIGFWGSTPCQDLTLYPGLAPGAPLALGQAQFDGMSIQTANGNTSLWRWLRDDSSGNYDPQTDPSAPTAIAPALNTALGSLTASQQPEAMLALYSPVSNLWFPTAAPAVSIALPQTYMQVDAQVAGQGTVTALSNGTSVASASFHNTTLASVTVTAASASAPIDTIQISGVTQNVTSGIVVAVGSLTLHPLSPDTIGIRFALLGPPSAISPIAAPGQPACSFVRRQADVDPSTLALVPHSMFNLEWPAPAATAAQTTGNPMTDPLDLPPPDRPIGFVAERQDSGKSSSLTRLGKWISVASSPTPATSKITTPRLYRYLDTGVPDPLGSYSYRVAGFDLFGAVGNWSAWTTPIGVERVAAAPTNLRIIQFNNTTAGGGAPDAAGDAWVGGTLLYQVNWSGASFVLYPDIETAQATVQSVDLATGAPTGVLTTQNFTLPQRIATQLTVTAINVTPAPIGAGNIVTIQTNPALPSLQPTDPAAMLILTLPDGTIERYVTRPAAVTSGGAVVATVQAGSSARIVSTSGDFIGQTAYLISGYSVQPTLSVPLSIPMAQNTARGQISIQGSTKNPFDGSEQVVDPNGVNPNQPEPTSVTLRFTGAQRLVPPAPPTPTHSVDHVYYNPADYTGMASATLPFSLSGGAGIYGYILQRAPVRSIQLADVTRRIALNNAADPNPIVPDGGAAQRPDLAAWINDLTQWLSCYNAQAGTSWTMANLLSDSNAQREFIEHFYGGLLDDELRALADISQNAPGYARVNSSPYTSSTPMSDSVNGTGYGRNVYRMTTVNSAGTVSGATGTIGPYYTRVVTPPRPPVLYKLQPTQSSILVAWALDTNPDIAAYLVYRSASVDQLADLRYFGPNPAYPLSPSALAQVAYNPQSSPSVSFGAGQVDPRIIALVPDPRLCARDYQGSDMAEITLPSGSAPDSINGIYRLDQYSAALGPLHQIAFNYWTPPSTGGIAQIVASNPPYVRLTGLRIGLGRGIPVVVVATYQGQVKVFGQVPVRRAGFTDGVLSTGTPVDSNTLQGAPPPSVNVPNAYAIVSVDIFGNLSLPSTIFAAQMLAIAS</sequence>
<dbReference type="RefSeq" id="WP_129208373.1">
    <property type="nucleotide sequence ID" value="NZ_BMGU01000003.1"/>
</dbReference>
<comment type="caution">
    <text evidence="1">The sequence shown here is derived from an EMBL/GenBank/DDBJ whole genome shotgun (WGS) entry which is preliminary data.</text>
</comment>
<accession>A0A4Q1SD94</accession>
<evidence type="ECO:0000313" key="2">
    <source>
        <dbReference type="Proteomes" id="UP000290253"/>
    </source>
</evidence>
<dbReference type="EMBL" id="SDMK01000002">
    <property type="protein sequence ID" value="RXS95199.1"/>
    <property type="molecule type" value="Genomic_DNA"/>
</dbReference>
<gene>
    <name evidence="1" type="ORF">ESZ00_11380</name>
</gene>
<evidence type="ECO:0000313" key="1">
    <source>
        <dbReference type="EMBL" id="RXS95199.1"/>
    </source>
</evidence>
<name>A0A4Q1SD94_9BACT</name>